<dbReference type="GO" id="GO:0007059">
    <property type="term" value="P:chromosome segregation"/>
    <property type="evidence" value="ECO:0007669"/>
    <property type="project" value="TreeGrafter"/>
</dbReference>
<dbReference type="EMBL" id="BMKA01000004">
    <property type="protein sequence ID" value="GGA26859.1"/>
    <property type="molecule type" value="Genomic_DNA"/>
</dbReference>
<dbReference type="PANTHER" id="PTHR33375:SF1">
    <property type="entry name" value="CHROMOSOME-PARTITIONING PROTEIN PARB-RELATED"/>
    <property type="match status" value="1"/>
</dbReference>
<dbReference type="SUPFAM" id="SSF110849">
    <property type="entry name" value="ParB/Sulfiredoxin"/>
    <property type="match status" value="1"/>
</dbReference>
<evidence type="ECO:0000259" key="2">
    <source>
        <dbReference type="Pfam" id="PF02195"/>
    </source>
</evidence>
<dbReference type="InterPro" id="IPR037972">
    <property type="entry name" value="RepB_N"/>
</dbReference>
<dbReference type="AlphaFoldDB" id="A0A916R1C5"/>
<evidence type="ECO:0000256" key="1">
    <source>
        <dbReference type="SAM" id="MobiDB-lite"/>
    </source>
</evidence>
<dbReference type="Gene3D" id="3.90.1530.10">
    <property type="entry name" value="Conserved hypothetical protein from pyrococcus furiosus pfu- 392566-001, ParB domain"/>
    <property type="match status" value="1"/>
</dbReference>
<proteinExistence type="predicted"/>
<dbReference type="InterPro" id="IPR003115">
    <property type="entry name" value="ParB_N"/>
</dbReference>
<accession>A0A916R1C5</accession>
<dbReference type="PANTHER" id="PTHR33375">
    <property type="entry name" value="CHROMOSOME-PARTITIONING PROTEIN PARB-RELATED"/>
    <property type="match status" value="1"/>
</dbReference>
<dbReference type="RefSeq" id="WP_188677049.1">
    <property type="nucleotide sequence ID" value="NZ_BMKA01000004.1"/>
</dbReference>
<comment type="caution">
    <text evidence="3">The sequence shown here is derived from an EMBL/GenBank/DDBJ whole genome shotgun (WGS) entry which is preliminary data.</text>
</comment>
<reference evidence="3" key="1">
    <citation type="journal article" date="2014" name="Int. J. Syst. Evol. Microbiol.">
        <title>Complete genome sequence of Corynebacterium casei LMG S-19264T (=DSM 44701T), isolated from a smear-ripened cheese.</title>
        <authorList>
            <consortium name="US DOE Joint Genome Institute (JGI-PGF)"/>
            <person name="Walter F."/>
            <person name="Albersmeier A."/>
            <person name="Kalinowski J."/>
            <person name="Ruckert C."/>
        </authorList>
    </citation>
    <scope>NUCLEOTIDE SEQUENCE</scope>
    <source>
        <strain evidence="3">CGMCC 1.15880</strain>
    </source>
</reference>
<protein>
    <submittedName>
        <fullName evidence="3">Chromosome partitioning protein ParB</fullName>
    </submittedName>
</protein>
<organism evidence="3 4">
    <name type="scientific">Neptunicoccus cionae</name>
    <dbReference type="NCBI Taxonomy" id="2035344"/>
    <lineage>
        <taxon>Bacteria</taxon>
        <taxon>Pseudomonadati</taxon>
        <taxon>Pseudomonadota</taxon>
        <taxon>Alphaproteobacteria</taxon>
        <taxon>Rhodobacterales</taxon>
        <taxon>Paracoccaceae</taxon>
        <taxon>Neptunicoccus</taxon>
    </lineage>
</organism>
<reference evidence="3" key="2">
    <citation type="submission" date="2020-09" db="EMBL/GenBank/DDBJ databases">
        <authorList>
            <person name="Sun Q."/>
            <person name="Zhou Y."/>
        </authorList>
    </citation>
    <scope>NUCLEOTIDE SEQUENCE</scope>
    <source>
        <strain evidence="3">CGMCC 1.15880</strain>
    </source>
</reference>
<evidence type="ECO:0000313" key="4">
    <source>
        <dbReference type="Proteomes" id="UP000628017"/>
    </source>
</evidence>
<dbReference type="InterPro" id="IPR050336">
    <property type="entry name" value="Chromosome_partition/occlusion"/>
</dbReference>
<sequence>MSSKNKFGFGPLDTTGPVSRRSRSVGPMGAAVREAADSLQETTEAKVEQRRLNARDAKEFREAAEQGRVLQALALSEISTDELPRDRLELEAVAVSAEMDELKASIRERGQKEPIEVFLGANGGYQLKKGWRRFTALSQLLEETGDAQFETILARVDRAEDDRITRYIDMVEENVVREDLTFAEMAQVVIAAAQDDQVDGSDPDALVGRLYASLHKMKRSYIRSFVYLLTTLGDALQWPKDISRNLGAEVARALKSGQGDVAALRQSLANCANRDAQAVVLAGFVSGAKSVGTTKTIKSEPKEKFEFHVGELKVTARNGECRIVGRVDFAGVPKDQLERAIRAFNAALDE</sequence>
<dbReference type="GO" id="GO:0005694">
    <property type="term" value="C:chromosome"/>
    <property type="evidence" value="ECO:0007669"/>
    <property type="project" value="TreeGrafter"/>
</dbReference>
<dbReference type="InterPro" id="IPR036086">
    <property type="entry name" value="ParB/Sulfiredoxin_sf"/>
</dbReference>
<dbReference type="CDD" id="cd16405">
    <property type="entry name" value="RepB_like_N"/>
    <property type="match status" value="1"/>
</dbReference>
<evidence type="ECO:0000313" key="3">
    <source>
        <dbReference type="EMBL" id="GGA26859.1"/>
    </source>
</evidence>
<keyword evidence="4" id="KW-1185">Reference proteome</keyword>
<feature type="domain" description="ParB-like N-terminal" evidence="2">
    <location>
        <begin position="76"/>
        <end position="144"/>
    </location>
</feature>
<dbReference type="Proteomes" id="UP000628017">
    <property type="component" value="Unassembled WGS sequence"/>
</dbReference>
<feature type="region of interest" description="Disordered" evidence="1">
    <location>
        <begin position="1"/>
        <end position="49"/>
    </location>
</feature>
<name>A0A916R1C5_9RHOB</name>
<dbReference type="Pfam" id="PF02195">
    <property type="entry name" value="ParB_N"/>
    <property type="match status" value="1"/>
</dbReference>
<gene>
    <name evidence="3" type="primary">repB</name>
    <name evidence="3" type="ORF">GCM10011498_29800</name>
</gene>